<dbReference type="PRINTS" id="PR00014">
    <property type="entry name" value="FNTYPEIII"/>
</dbReference>
<evidence type="ECO:0000256" key="1">
    <source>
        <dbReference type="ARBA" id="ARBA00022737"/>
    </source>
</evidence>
<accession>A0A1Y1MXS7</accession>
<dbReference type="InterPro" id="IPR050964">
    <property type="entry name" value="Striated_Muscle_Regulatory"/>
</dbReference>
<proteinExistence type="predicted"/>
<dbReference type="AlphaFoldDB" id="A0A1Y1MXS7"/>
<feature type="domain" description="Fibronectin type-III" evidence="2">
    <location>
        <begin position="27"/>
        <end position="122"/>
    </location>
</feature>
<dbReference type="SUPFAM" id="SSF49265">
    <property type="entry name" value="Fibronectin type III"/>
    <property type="match status" value="2"/>
</dbReference>
<dbReference type="PANTHER" id="PTHR13817:SF151">
    <property type="entry name" value="TITIN"/>
    <property type="match status" value="1"/>
</dbReference>
<dbReference type="PROSITE" id="PS50853">
    <property type="entry name" value="FN3"/>
    <property type="match status" value="4"/>
</dbReference>
<dbReference type="Pfam" id="PF00041">
    <property type="entry name" value="fn3"/>
    <property type="match status" value="4"/>
</dbReference>
<dbReference type="SMART" id="SM00060">
    <property type="entry name" value="FN3"/>
    <property type="match status" value="4"/>
</dbReference>
<organism evidence="3">
    <name type="scientific">Photinus pyralis</name>
    <name type="common">Common eastern firefly</name>
    <name type="synonym">Lampyris pyralis</name>
    <dbReference type="NCBI Taxonomy" id="7054"/>
    <lineage>
        <taxon>Eukaryota</taxon>
        <taxon>Metazoa</taxon>
        <taxon>Ecdysozoa</taxon>
        <taxon>Arthropoda</taxon>
        <taxon>Hexapoda</taxon>
        <taxon>Insecta</taxon>
        <taxon>Pterygota</taxon>
        <taxon>Neoptera</taxon>
        <taxon>Endopterygota</taxon>
        <taxon>Coleoptera</taxon>
        <taxon>Polyphaga</taxon>
        <taxon>Elateriformia</taxon>
        <taxon>Elateroidea</taxon>
        <taxon>Lampyridae</taxon>
        <taxon>Lampyrinae</taxon>
        <taxon>Photinus</taxon>
    </lineage>
</organism>
<dbReference type="CDD" id="cd00063">
    <property type="entry name" value="FN3"/>
    <property type="match status" value="4"/>
</dbReference>
<dbReference type="GO" id="GO:0045214">
    <property type="term" value="P:sarcomere organization"/>
    <property type="evidence" value="ECO:0007669"/>
    <property type="project" value="TreeGrafter"/>
</dbReference>
<dbReference type="InterPro" id="IPR003961">
    <property type="entry name" value="FN3_dom"/>
</dbReference>
<dbReference type="InterPro" id="IPR013783">
    <property type="entry name" value="Ig-like_fold"/>
</dbReference>
<dbReference type="EMBL" id="GEZM01017794">
    <property type="protein sequence ID" value="JAV90464.1"/>
    <property type="molecule type" value="Transcribed_RNA"/>
</dbReference>
<name>A0A1Y1MXS7_PHOPY</name>
<dbReference type="FunFam" id="2.60.40.10:FF:001232">
    <property type="entry name" value="Immunoglobulin-like and fibronectin type III domain-containing 1"/>
    <property type="match status" value="1"/>
</dbReference>
<protein>
    <recommendedName>
        <fullName evidence="2">Fibronectin type-III domain-containing protein</fullName>
    </recommendedName>
</protein>
<evidence type="ECO:0000313" key="3">
    <source>
        <dbReference type="EMBL" id="JAV90464.1"/>
    </source>
</evidence>
<dbReference type="InterPro" id="IPR036116">
    <property type="entry name" value="FN3_sf"/>
</dbReference>
<dbReference type="Gene3D" id="2.60.40.10">
    <property type="entry name" value="Immunoglobulins"/>
    <property type="match status" value="4"/>
</dbReference>
<feature type="domain" description="Fibronectin type-III" evidence="2">
    <location>
        <begin position="358"/>
        <end position="454"/>
    </location>
</feature>
<dbReference type="PANTHER" id="PTHR13817">
    <property type="entry name" value="TITIN"/>
    <property type="match status" value="1"/>
</dbReference>
<evidence type="ECO:0000259" key="2">
    <source>
        <dbReference type="PROSITE" id="PS50853"/>
    </source>
</evidence>
<reference evidence="3" key="1">
    <citation type="journal article" date="2016" name="Sci. Rep.">
        <title>Molecular characterization of firefly nuptial gifts: a multi-omics approach sheds light on postcopulatory sexual selection.</title>
        <authorList>
            <person name="Al-Wathiqui N."/>
            <person name="Fallon T.R."/>
            <person name="South A."/>
            <person name="Weng J.K."/>
            <person name="Lewis S.M."/>
        </authorList>
    </citation>
    <scope>NUCLEOTIDE SEQUENCE</scope>
</reference>
<sequence length="518" mass="58117">MLLLSSDFSARLQSRISESTITDKPTPPQGPMDVTNLEKDSATISWRPPLDDGGVELTKYLIEKYEMSSMTWTKIAEVEPLVTTYSVQSLQMSDEYLFRVYAQNSIGKSEPLESKNVSLKASFKVPSPPRAPLEVSGMSATSFTISWQASASDGGSSIIEYIVEMKESNRRVFKKLGATKGAVTNFAVNYLEKDQGYNFKITARNAVGLSEPFLPEDTITAGARIRIKYEFAKTDSTLYCLLGIFPPTKLGTPTTPSPPRNLEISDTTTKSATITWDAPENTGGTELTGYIIEKKYEYMPNWERAATLEPSVHKFTFENLREKTKYVFRVMAENSVGVSNPAVTRTLDLFTYATVPSPPTAPLEIRTIGPNAIVIEWGIPESDGGSPLLGYNIAIRDTRKTMWMEVGRVAVPTQKFTIRDLQEDHEYLIRVFARNEIGLSDPLDSDEPFRVLPSTDADAEEFKEVTDREPTSYSTETTTSWLRDNSMDADIHSYSRGKLLQKNEYFFKIWCFAEDLFK</sequence>
<dbReference type="GO" id="GO:0031430">
    <property type="term" value="C:M band"/>
    <property type="evidence" value="ECO:0007669"/>
    <property type="project" value="TreeGrafter"/>
</dbReference>
<keyword evidence="1" id="KW-0677">Repeat</keyword>
<feature type="domain" description="Fibronectin type-III" evidence="2">
    <location>
        <begin position="128"/>
        <end position="224"/>
    </location>
</feature>
<feature type="domain" description="Fibronectin type-III" evidence="2">
    <location>
        <begin position="258"/>
        <end position="357"/>
    </location>
</feature>